<dbReference type="InterPro" id="IPR011483">
    <property type="entry name" value="Sde182_NH-like"/>
</dbReference>
<sequence>MRRLLFAVVVVAALLSGSAAAQAAKPRVILTQDGEVDDMDSFIRYLYYANEFDTAGIIYTSSTYHYAGNGTTVQPFRWTGTAWLNQYLDRYAQIRPNLVKHADGYPTVEHLRSLYKLGNITDVGESEQVTEGSEWIKQVLLDDDPRPLYVQAWGGNNTTARALKSIEEQYKGTPAWDGVVAKINRKVTLYNILDQDPTLNAYIKPSWPGIKIIDNQRQFWSFAYLWPFVTPVPHQAVLRAPWMEANLLNGKGPLMEQYRTYRDGKPTPGDNENNRWRPEESEANQNVGYGVHDFISEGDSPAYMFLFDFNGLRSSEDPTWGGWGGRFAPNATGWIDAEDDFPYTEPGGLGTYLTTRRAYPLTRWFTDLQNDFASRVAWGVADTYAGANHPPVVSAPFLNAVYAPGQRVALSGTASDPDGNALTYRWWQYHEADTYAGRITLDGAGTASASFVVPADAKKGDTIHVILDVKDAGTPSISRYARVVITVGENVPHVVGGTVPATLALNITPASFGAFIPGVTKEYTAPTTATVTSTAGDATLSVSDLGHLTNGAFALPEPLRVELGKASWTGPTSNEPVPVTFEQLVKSTDALRTGTYSRTVTFTLSTTSP</sequence>
<evidence type="ECO:0000313" key="5">
    <source>
        <dbReference type="Proteomes" id="UP001147653"/>
    </source>
</evidence>
<gene>
    <name evidence="4" type="ORF">OJ997_07270</name>
</gene>
<evidence type="ECO:0000313" key="4">
    <source>
        <dbReference type="EMBL" id="MDA0180091.1"/>
    </source>
</evidence>
<dbReference type="Pfam" id="PF21027">
    <property type="entry name" value="Sde0182_C"/>
    <property type="match status" value="1"/>
</dbReference>
<keyword evidence="5" id="KW-1185">Reference proteome</keyword>
<dbReference type="RefSeq" id="WP_270024401.1">
    <property type="nucleotide sequence ID" value="NZ_JAPDDP010000009.1"/>
</dbReference>
<reference evidence="4" key="1">
    <citation type="submission" date="2022-10" db="EMBL/GenBank/DDBJ databases">
        <title>The WGS of Solirubrobacter phytolaccae KCTC 29190.</title>
        <authorList>
            <person name="Jiang Z."/>
        </authorList>
    </citation>
    <scope>NUCLEOTIDE SEQUENCE</scope>
    <source>
        <strain evidence="4">KCTC 29190</strain>
    </source>
</reference>
<feature type="chain" id="PRO_5040751459" evidence="1">
    <location>
        <begin position="24"/>
        <end position="609"/>
    </location>
</feature>
<evidence type="ECO:0000256" key="1">
    <source>
        <dbReference type="SAM" id="SignalP"/>
    </source>
</evidence>
<dbReference type="InterPro" id="IPR036452">
    <property type="entry name" value="Ribo_hydro-like"/>
</dbReference>
<keyword evidence="1" id="KW-0732">Signal</keyword>
<dbReference type="InterPro" id="IPR048527">
    <property type="entry name" value="Sde182_C"/>
</dbReference>
<feature type="domain" description="Cellulose-binding Sde182 C-terminal" evidence="3">
    <location>
        <begin position="408"/>
        <end position="487"/>
    </location>
</feature>
<dbReference type="Pfam" id="PF07632">
    <property type="entry name" value="Sde182_NH-like"/>
    <property type="match status" value="1"/>
</dbReference>
<dbReference type="AlphaFoldDB" id="A0A9X3N5Y4"/>
<protein>
    <submittedName>
        <fullName evidence="4">DUF1593 domain-containing protein</fullName>
    </submittedName>
</protein>
<organism evidence="4 5">
    <name type="scientific">Solirubrobacter phytolaccae</name>
    <dbReference type="NCBI Taxonomy" id="1404360"/>
    <lineage>
        <taxon>Bacteria</taxon>
        <taxon>Bacillati</taxon>
        <taxon>Actinomycetota</taxon>
        <taxon>Thermoleophilia</taxon>
        <taxon>Solirubrobacterales</taxon>
        <taxon>Solirubrobacteraceae</taxon>
        <taxon>Solirubrobacter</taxon>
    </lineage>
</organism>
<dbReference type="GO" id="GO:0005975">
    <property type="term" value="P:carbohydrate metabolic process"/>
    <property type="evidence" value="ECO:0007669"/>
    <property type="project" value="UniProtKB-ARBA"/>
</dbReference>
<feature type="domain" description="Cellulose-binding Sde182 nucleoside hydrolase-like" evidence="2">
    <location>
        <begin position="27"/>
        <end position="327"/>
    </location>
</feature>
<dbReference type="EMBL" id="JAPDDP010000009">
    <property type="protein sequence ID" value="MDA0180091.1"/>
    <property type="molecule type" value="Genomic_DNA"/>
</dbReference>
<accession>A0A9X3N5Y4</accession>
<dbReference type="GO" id="GO:0016799">
    <property type="term" value="F:hydrolase activity, hydrolyzing N-glycosyl compounds"/>
    <property type="evidence" value="ECO:0007669"/>
    <property type="project" value="InterPro"/>
</dbReference>
<feature type="signal peptide" evidence="1">
    <location>
        <begin position="1"/>
        <end position="23"/>
    </location>
</feature>
<evidence type="ECO:0000259" key="3">
    <source>
        <dbReference type="Pfam" id="PF21027"/>
    </source>
</evidence>
<evidence type="ECO:0000259" key="2">
    <source>
        <dbReference type="Pfam" id="PF07632"/>
    </source>
</evidence>
<dbReference type="Proteomes" id="UP001147653">
    <property type="component" value="Unassembled WGS sequence"/>
</dbReference>
<name>A0A9X3N5Y4_9ACTN</name>
<dbReference type="Gene3D" id="2.60.40.10">
    <property type="entry name" value="Immunoglobulins"/>
    <property type="match status" value="1"/>
</dbReference>
<proteinExistence type="predicted"/>
<comment type="caution">
    <text evidence="4">The sequence shown here is derived from an EMBL/GenBank/DDBJ whole genome shotgun (WGS) entry which is preliminary data.</text>
</comment>
<dbReference type="InterPro" id="IPR013783">
    <property type="entry name" value="Ig-like_fold"/>
</dbReference>
<dbReference type="Gene3D" id="3.90.245.10">
    <property type="entry name" value="Ribonucleoside hydrolase-like"/>
    <property type="match status" value="1"/>
</dbReference>